<keyword evidence="2" id="KW-0540">Nuclease</keyword>
<organism evidence="2 3">
    <name type="scientific">Pedobacter flavus</name>
    <dbReference type="NCBI Taxonomy" id="3113906"/>
    <lineage>
        <taxon>Bacteria</taxon>
        <taxon>Pseudomonadati</taxon>
        <taxon>Bacteroidota</taxon>
        <taxon>Sphingobacteriia</taxon>
        <taxon>Sphingobacteriales</taxon>
        <taxon>Sphingobacteriaceae</taxon>
        <taxon>Pedobacter</taxon>
    </lineage>
</organism>
<name>A0ABU7H5A3_9SPHI</name>
<dbReference type="Pfam" id="PF10108">
    <property type="entry name" value="DNA_pol_B_exo2"/>
    <property type="match status" value="1"/>
</dbReference>
<evidence type="ECO:0000259" key="1">
    <source>
        <dbReference type="Pfam" id="PF10108"/>
    </source>
</evidence>
<dbReference type="SUPFAM" id="SSF53098">
    <property type="entry name" value="Ribonuclease H-like"/>
    <property type="match status" value="1"/>
</dbReference>
<dbReference type="EMBL" id="JAZDQU010000002">
    <property type="protein sequence ID" value="MEE1885736.1"/>
    <property type="molecule type" value="Genomic_DNA"/>
</dbReference>
<feature type="domain" description="Predicted 3'-5' exonuclease PolB-like" evidence="1">
    <location>
        <begin position="61"/>
        <end position="213"/>
    </location>
</feature>
<dbReference type="InterPro" id="IPR019288">
    <property type="entry name" value="3'-5'_exonuclease_PolB-like"/>
</dbReference>
<dbReference type="Gene3D" id="3.30.420.10">
    <property type="entry name" value="Ribonuclease H-like superfamily/Ribonuclease H"/>
    <property type="match status" value="1"/>
</dbReference>
<accession>A0ABU7H5A3</accession>
<dbReference type="InterPro" id="IPR012337">
    <property type="entry name" value="RNaseH-like_sf"/>
</dbReference>
<evidence type="ECO:0000313" key="2">
    <source>
        <dbReference type="EMBL" id="MEE1885736.1"/>
    </source>
</evidence>
<dbReference type="Proteomes" id="UP001337681">
    <property type="component" value="Unassembled WGS sequence"/>
</dbReference>
<gene>
    <name evidence="2" type="ORF">VRU49_09940</name>
</gene>
<keyword evidence="2" id="KW-0269">Exonuclease</keyword>
<dbReference type="InterPro" id="IPR036397">
    <property type="entry name" value="RNaseH_sf"/>
</dbReference>
<dbReference type="CDD" id="cd05782">
    <property type="entry name" value="DNA_polB_like1_exo"/>
    <property type="match status" value="1"/>
</dbReference>
<keyword evidence="2" id="KW-0378">Hydrolase</keyword>
<dbReference type="GO" id="GO:0004527">
    <property type="term" value="F:exonuclease activity"/>
    <property type="evidence" value="ECO:0007669"/>
    <property type="project" value="UniProtKB-KW"/>
</dbReference>
<keyword evidence="3" id="KW-1185">Reference proteome</keyword>
<sequence length="236" mass="27382">MLAHINLQQVLFLDIETVPQYQNFEEMPEHLQKLWDKKSSGIRKETSVEEFYNKAGIWAEFGKIVCISIARIKFDSNTPQLRIKSFFGSDEKEILTQFLEILNKLPQKVLLCAHNGKEFDFPYICRRLLINALPIPSILNITGKKPWEINHLDTLELWRFGDFKHYISLDLLANILGIESPKAMVDGSMVKDLFYLEKDLEKIVNYCQLDVQTIAQILLKLKGKALIKDEDVEIVK</sequence>
<proteinExistence type="predicted"/>
<dbReference type="EC" id="3.1.-.-" evidence="2"/>
<protein>
    <submittedName>
        <fullName evidence="2">3'-5' exonuclease</fullName>
        <ecNumber evidence="2">3.1.-.-</ecNumber>
    </submittedName>
</protein>
<reference evidence="2 3" key="1">
    <citation type="submission" date="2024-01" db="EMBL/GenBank/DDBJ databases">
        <title>Pedobacter sp. nov., isolated from oil-contaminated soil.</title>
        <authorList>
            <person name="Le N.T.T."/>
        </authorList>
    </citation>
    <scope>NUCLEOTIDE SEQUENCE [LARGE SCALE GENOMIC DNA]</scope>
    <source>
        <strain evidence="2 3">VNH31</strain>
    </source>
</reference>
<dbReference type="RefSeq" id="WP_330146631.1">
    <property type="nucleotide sequence ID" value="NZ_JAZDQU010000002.1"/>
</dbReference>
<comment type="caution">
    <text evidence="2">The sequence shown here is derived from an EMBL/GenBank/DDBJ whole genome shotgun (WGS) entry which is preliminary data.</text>
</comment>
<evidence type="ECO:0000313" key="3">
    <source>
        <dbReference type="Proteomes" id="UP001337681"/>
    </source>
</evidence>